<dbReference type="PIRSF" id="PIRSF002741">
    <property type="entry name" value="MppA"/>
    <property type="match status" value="1"/>
</dbReference>
<dbReference type="Pfam" id="PF00496">
    <property type="entry name" value="SBP_bac_5"/>
    <property type="match status" value="1"/>
</dbReference>
<reference evidence="3 4" key="1">
    <citation type="submission" date="2018-12" db="EMBL/GenBank/DDBJ databases">
        <authorList>
            <person name="Li F."/>
        </authorList>
    </citation>
    <scope>NUCLEOTIDE SEQUENCE [LARGE SCALE GENOMIC DNA]</scope>
    <source>
        <strain evidence="3 4">EGI 6500705</strain>
    </source>
</reference>
<evidence type="ECO:0000313" key="3">
    <source>
        <dbReference type="EMBL" id="RUR03388.1"/>
    </source>
</evidence>
<dbReference type="InterPro" id="IPR030678">
    <property type="entry name" value="Peptide/Ni-bd"/>
</dbReference>
<dbReference type="CDD" id="cd08509">
    <property type="entry name" value="PBP2_TmCBP_oligosaccharides_like"/>
    <property type="match status" value="1"/>
</dbReference>
<dbReference type="OrthoDB" id="9764591at2"/>
<feature type="signal peptide" evidence="1">
    <location>
        <begin position="1"/>
        <end position="32"/>
    </location>
</feature>
<dbReference type="EMBL" id="RZGZ01000001">
    <property type="protein sequence ID" value="RUR03388.1"/>
    <property type="molecule type" value="Genomic_DNA"/>
</dbReference>
<proteinExistence type="predicted"/>
<feature type="chain" id="PRO_5039179289" evidence="1">
    <location>
        <begin position="33"/>
        <end position="561"/>
    </location>
</feature>
<keyword evidence="4" id="KW-1185">Reference proteome</keyword>
<gene>
    <name evidence="3" type="ORF">ELQ94_02250</name>
</gene>
<dbReference type="PROSITE" id="PS51257">
    <property type="entry name" value="PROKAR_LIPOPROTEIN"/>
    <property type="match status" value="1"/>
</dbReference>
<dbReference type="Proteomes" id="UP000274909">
    <property type="component" value="Unassembled WGS sequence"/>
</dbReference>
<dbReference type="GO" id="GO:0042597">
    <property type="term" value="C:periplasmic space"/>
    <property type="evidence" value="ECO:0007669"/>
    <property type="project" value="UniProtKB-ARBA"/>
</dbReference>
<dbReference type="Gene3D" id="3.90.76.10">
    <property type="entry name" value="Dipeptide-binding Protein, Domain 1"/>
    <property type="match status" value="1"/>
</dbReference>
<dbReference type="Gene3D" id="3.10.105.10">
    <property type="entry name" value="Dipeptide-binding Protein, Domain 3"/>
    <property type="match status" value="1"/>
</dbReference>
<dbReference type="PANTHER" id="PTHR30290">
    <property type="entry name" value="PERIPLASMIC BINDING COMPONENT OF ABC TRANSPORTER"/>
    <property type="match status" value="1"/>
</dbReference>
<keyword evidence="1" id="KW-0732">Signal</keyword>
<dbReference type="InterPro" id="IPR039424">
    <property type="entry name" value="SBP_5"/>
</dbReference>
<evidence type="ECO:0000259" key="2">
    <source>
        <dbReference type="Pfam" id="PF00496"/>
    </source>
</evidence>
<comment type="caution">
    <text evidence="3">The sequence shown here is derived from an EMBL/GenBank/DDBJ whole genome shotgun (WGS) entry which is preliminary data.</text>
</comment>
<dbReference type="GO" id="GO:0015833">
    <property type="term" value="P:peptide transport"/>
    <property type="evidence" value="ECO:0007669"/>
    <property type="project" value="TreeGrafter"/>
</dbReference>
<name>A0A3S0VVX5_9MICO</name>
<dbReference type="Gene3D" id="3.40.190.10">
    <property type="entry name" value="Periplasmic binding protein-like II"/>
    <property type="match status" value="1"/>
</dbReference>
<sequence length="561" mass="60698">MSLKSPRRRRTVGVVGSLAAAALLLSACSSSPESGEAGESTITVFNGSTGTITENFNPFSSTALQPTNGVVFESLYWYNAAQDEDPVPVLATAFEWNEEGTELTITTREGVTWSDGEDFTAEDVAFTFNLVAETPELNTTGLSAVAEATDENTVVLTFEEQSFMQEPSVLGNRGIVPEHIWKDVADPITEVNSSPVGTGPYTVESFSPQSYLLTKNENYWEEGKPAIDQVRYISLENADSASAALLAGDIDWMSSFLPGLEQLLADNEQLSYVNTPALTTSIFTCSNPELGCEGPQTDAAVRQALYYGIDREQLNNLAGGGFASPASPTMILPERDARWIGDSANSEVPSGAEVDQAEQILEDAGWTEGSDGIREKDGERLSLTIQTVSGWSDYISLNDAMTQQLAEIGVELNPVQLSWNEWNNNQTLGQFQLSLDSIGLQPSNNPYFTYNRWYASTQTVPVGESASAGNAARYSNPIVDEAVLTAGATSDEAVQAEQYAIIQGEIVRDMPYIPIYVNSMLTEFSTENAVGWPSNDDPYALAAAWKSWDNGVILKTITPAE</sequence>
<feature type="domain" description="Solute-binding protein family 5" evidence="2">
    <location>
        <begin position="86"/>
        <end position="456"/>
    </location>
</feature>
<dbReference type="SUPFAM" id="SSF53850">
    <property type="entry name" value="Periplasmic binding protein-like II"/>
    <property type="match status" value="1"/>
</dbReference>
<evidence type="ECO:0000313" key="4">
    <source>
        <dbReference type="Proteomes" id="UP000274909"/>
    </source>
</evidence>
<dbReference type="InterPro" id="IPR000914">
    <property type="entry name" value="SBP_5_dom"/>
</dbReference>
<dbReference type="GO" id="GO:0043190">
    <property type="term" value="C:ATP-binding cassette (ABC) transporter complex"/>
    <property type="evidence" value="ECO:0007669"/>
    <property type="project" value="InterPro"/>
</dbReference>
<accession>A0A3S0VVX5</accession>
<dbReference type="RefSeq" id="WP_127046728.1">
    <property type="nucleotide sequence ID" value="NZ_RZGZ01000001.1"/>
</dbReference>
<organism evidence="3 4">
    <name type="scientific">Labedella endophytica</name>
    <dbReference type="NCBI Taxonomy" id="1523160"/>
    <lineage>
        <taxon>Bacteria</taxon>
        <taxon>Bacillati</taxon>
        <taxon>Actinomycetota</taxon>
        <taxon>Actinomycetes</taxon>
        <taxon>Micrococcales</taxon>
        <taxon>Microbacteriaceae</taxon>
        <taxon>Labedella</taxon>
    </lineage>
</organism>
<dbReference type="GO" id="GO:1904680">
    <property type="term" value="F:peptide transmembrane transporter activity"/>
    <property type="evidence" value="ECO:0007669"/>
    <property type="project" value="TreeGrafter"/>
</dbReference>
<dbReference type="AlphaFoldDB" id="A0A3S0VVX5"/>
<protein>
    <submittedName>
        <fullName evidence="3">ABC transporter substrate-binding protein</fullName>
    </submittedName>
</protein>
<evidence type="ECO:0000256" key="1">
    <source>
        <dbReference type="SAM" id="SignalP"/>
    </source>
</evidence>